<dbReference type="InterPro" id="IPR039420">
    <property type="entry name" value="WalR-like"/>
</dbReference>
<dbReference type="InterPro" id="IPR036388">
    <property type="entry name" value="WH-like_DNA-bd_sf"/>
</dbReference>
<dbReference type="InterPro" id="IPR001789">
    <property type="entry name" value="Sig_transdc_resp-reg_receiver"/>
</dbReference>
<dbReference type="PANTHER" id="PTHR48111:SF1">
    <property type="entry name" value="TWO-COMPONENT RESPONSE REGULATOR ORR33"/>
    <property type="match status" value="1"/>
</dbReference>
<dbReference type="RefSeq" id="WP_209979900.1">
    <property type="nucleotide sequence ID" value="NZ_JAGGLB010000063.1"/>
</dbReference>
<feature type="modified residue" description="4-aspartylphosphate" evidence="6">
    <location>
        <position position="54"/>
    </location>
</feature>
<evidence type="ECO:0000256" key="7">
    <source>
        <dbReference type="PROSITE-ProRule" id="PRU01091"/>
    </source>
</evidence>
<dbReference type="Gene3D" id="6.10.250.690">
    <property type="match status" value="1"/>
</dbReference>
<dbReference type="InterPro" id="IPR001867">
    <property type="entry name" value="OmpR/PhoB-type_DNA-bd"/>
</dbReference>
<dbReference type="PROSITE" id="PS51755">
    <property type="entry name" value="OMPR_PHOB"/>
    <property type="match status" value="1"/>
</dbReference>
<keyword evidence="4 7" id="KW-0238">DNA-binding</keyword>
<dbReference type="GO" id="GO:0003677">
    <property type="term" value="F:DNA binding"/>
    <property type="evidence" value="ECO:0007669"/>
    <property type="project" value="UniProtKB-KW"/>
</dbReference>
<dbReference type="Pfam" id="PF00486">
    <property type="entry name" value="Trans_reg_C"/>
    <property type="match status" value="1"/>
</dbReference>
<dbReference type="SUPFAM" id="SSF52172">
    <property type="entry name" value="CheY-like"/>
    <property type="match status" value="1"/>
</dbReference>
<organism evidence="10 11">
    <name type="scientific">Paenibacillus eucommiae</name>
    <dbReference type="NCBI Taxonomy" id="1355755"/>
    <lineage>
        <taxon>Bacteria</taxon>
        <taxon>Bacillati</taxon>
        <taxon>Bacillota</taxon>
        <taxon>Bacilli</taxon>
        <taxon>Bacillales</taxon>
        <taxon>Paenibacillaceae</taxon>
        <taxon>Paenibacillus</taxon>
    </lineage>
</organism>
<dbReference type="SUPFAM" id="SSF46894">
    <property type="entry name" value="C-terminal effector domain of the bipartite response regulators"/>
    <property type="match status" value="1"/>
</dbReference>
<comment type="caution">
    <text evidence="10">The sequence shown here is derived from an EMBL/GenBank/DDBJ whole genome shotgun (WGS) entry which is preliminary data.</text>
</comment>
<name>A0ABS4JAW0_9BACL</name>
<feature type="DNA-binding region" description="OmpR/PhoB-type" evidence="7">
    <location>
        <begin position="132"/>
        <end position="231"/>
    </location>
</feature>
<dbReference type="CDD" id="cd00383">
    <property type="entry name" value="trans_reg_C"/>
    <property type="match status" value="1"/>
</dbReference>
<evidence type="ECO:0000256" key="2">
    <source>
        <dbReference type="ARBA" id="ARBA00023012"/>
    </source>
</evidence>
<dbReference type="Gene3D" id="1.10.10.10">
    <property type="entry name" value="Winged helix-like DNA-binding domain superfamily/Winged helix DNA-binding domain"/>
    <property type="match status" value="1"/>
</dbReference>
<accession>A0ABS4JAW0</accession>
<keyword evidence="3" id="KW-0805">Transcription regulation</keyword>
<feature type="domain" description="OmpR/PhoB-type" evidence="9">
    <location>
        <begin position="132"/>
        <end position="231"/>
    </location>
</feature>
<dbReference type="InterPro" id="IPR011006">
    <property type="entry name" value="CheY-like_superfamily"/>
</dbReference>
<dbReference type="SMART" id="SM00448">
    <property type="entry name" value="REC"/>
    <property type="match status" value="1"/>
</dbReference>
<evidence type="ECO:0000256" key="5">
    <source>
        <dbReference type="ARBA" id="ARBA00023163"/>
    </source>
</evidence>
<keyword evidence="11" id="KW-1185">Reference proteome</keyword>
<keyword evidence="1 6" id="KW-0597">Phosphoprotein</keyword>
<sequence length="237" mass="26815">MTKQSILVVDDHKEITELIYHYLVEFGFDVVTKNNPREVFAAVEQQKPDLVILDIMMPGMDGIEVCKELRKTSNLPILFLSSRKDDVDKVLALGVGGDDYITKPFSPRELVARVQAHLRRNSLLLPLVQQQPASLKFENMEIDPDTHIVTAYGNTINLSAKEFDLLFQLASYPNRLFNSEQLFEIIWGGDSLGDLRTVMVHLSTLRRKIEKDPANPAFISTIRGVGYKFIGQPQGQD</sequence>
<dbReference type="Pfam" id="PF00072">
    <property type="entry name" value="Response_reg"/>
    <property type="match status" value="1"/>
</dbReference>
<dbReference type="Gene3D" id="3.40.50.2300">
    <property type="match status" value="1"/>
</dbReference>
<dbReference type="EMBL" id="JAGGLB010000063">
    <property type="protein sequence ID" value="MBP1996983.1"/>
    <property type="molecule type" value="Genomic_DNA"/>
</dbReference>
<protein>
    <submittedName>
        <fullName evidence="10">DNA-binding response OmpR family regulator</fullName>
    </submittedName>
</protein>
<evidence type="ECO:0000256" key="1">
    <source>
        <dbReference type="ARBA" id="ARBA00022553"/>
    </source>
</evidence>
<gene>
    <name evidence="10" type="ORF">J2Z66_008661</name>
</gene>
<evidence type="ECO:0000256" key="6">
    <source>
        <dbReference type="PROSITE-ProRule" id="PRU00169"/>
    </source>
</evidence>
<keyword evidence="2" id="KW-0902">Two-component regulatory system</keyword>
<keyword evidence="5" id="KW-0804">Transcription</keyword>
<dbReference type="PROSITE" id="PS50110">
    <property type="entry name" value="RESPONSE_REGULATORY"/>
    <property type="match status" value="1"/>
</dbReference>
<evidence type="ECO:0000313" key="10">
    <source>
        <dbReference type="EMBL" id="MBP1996983.1"/>
    </source>
</evidence>
<evidence type="ECO:0000256" key="4">
    <source>
        <dbReference type="ARBA" id="ARBA00023125"/>
    </source>
</evidence>
<evidence type="ECO:0000259" key="8">
    <source>
        <dbReference type="PROSITE" id="PS50110"/>
    </source>
</evidence>
<evidence type="ECO:0000259" key="9">
    <source>
        <dbReference type="PROSITE" id="PS51755"/>
    </source>
</evidence>
<evidence type="ECO:0000256" key="3">
    <source>
        <dbReference type="ARBA" id="ARBA00023015"/>
    </source>
</evidence>
<proteinExistence type="predicted"/>
<dbReference type="PANTHER" id="PTHR48111">
    <property type="entry name" value="REGULATOR OF RPOS"/>
    <property type="match status" value="1"/>
</dbReference>
<dbReference type="SMART" id="SM00862">
    <property type="entry name" value="Trans_reg_C"/>
    <property type="match status" value="1"/>
</dbReference>
<feature type="domain" description="Response regulatory" evidence="8">
    <location>
        <begin position="5"/>
        <end position="118"/>
    </location>
</feature>
<reference evidence="10 11" key="1">
    <citation type="submission" date="2021-03" db="EMBL/GenBank/DDBJ databases">
        <title>Genomic Encyclopedia of Type Strains, Phase IV (KMG-IV): sequencing the most valuable type-strain genomes for metagenomic binning, comparative biology and taxonomic classification.</title>
        <authorList>
            <person name="Goeker M."/>
        </authorList>
    </citation>
    <scope>NUCLEOTIDE SEQUENCE [LARGE SCALE GENOMIC DNA]</scope>
    <source>
        <strain evidence="10 11">DSM 26048</strain>
    </source>
</reference>
<dbReference type="InterPro" id="IPR016032">
    <property type="entry name" value="Sig_transdc_resp-reg_C-effctor"/>
</dbReference>
<evidence type="ECO:0000313" key="11">
    <source>
        <dbReference type="Proteomes" id="UP001519287"/>
    </source>
</evidence>
<dbReference type="Proteomes" id="UP001519287">
    <property type="component" value="Unassembled WGS sequence"/>
</dbReference>